<name>A0A0M8N862_ESCWE</name>
<feature type="signal peptide" evidence="1">
    <location>
        <begin position="1"/>
        <end position="18"/>
    </location>
</feature>
<evidence type="ECO:0000313" key="3">
    <source>
        <dbReference type="Proteomes" id="UP000053831"/>
    </source>
</evidence>
<comment type="caution">
    <text evidence="2">The sequence shown here is derived from an EMBL/GenBank/DDBJ whole genome shotgun (WGS) entry which is preliminary data.</text>
</comment>
<dbReference type="Proteomes" id="UP000053831">
    <property type="component" value="Unassembled WGS sequence"/>
</dbReference>
<evidence type="ECO:0000256" key="1">
    <source>
        <dbReference type="SAM" id="SignalP"/>
    </source>
</evidence>
<keyword evidence="1" id="KW-0732">Signal</keyword>
<evidence type="ECO:0000313" key="2">
    <source>
        <dbReference type="EMBL" id="KOS21961.1"/>
    </source>
</evidence>
<organism evidence="2 3">
    <name type="scientific">Escovopsis weberi</name>
    <dbReference type="NCBI Taxonomy" id="150374"/>
    <lineage>
        <taxon>Eukaryota</taxon>
        <taxon>Fungi</taxon>
        <taxon>Dikarya</taxon>
        <taxon>Ascomycota</taxon>
        <taxon>Pezizomycotina</taxon>
        <taxon>Sordariomycetes</taxon>
        <taxon>Hypocreomycetidae</taxon>
        <taxon>Hypocreales</taxon>
        <taxon>Hypocreaceae</taxon>
        <taxon>Escovopsis</taxon>
    </lineage>
</organism>
<keyword evidence="3" id="KW-1185">Reference proteome</keyword>
<gene>
    <name evidence="2" type="ORF">ESCO_002303</name>
</gene>
<feature type="chain" id="PRO_5005818944" evidence="1">
    <location>
        <begin position="19"/>
        <end position="81"/>
    </location>
</feature>
<dbReference type="EMBL" id="LGSR01000006">
    <property type="protein sequence ID" value="KOS21961.1"/>
    <property type="molecule type" value="Genomic_DNA"/>
</dbReference>
<accession>A0A0M8N862</accession>
<protein>
    <submittedName>
        <fullName evidence="2">Uncharacterized protein</fullName>
    </submittedName>
</protein>
<proteinExistence type="predicted"/>
<reference evidence="2 3" key="1">
    <citation type="submission" date="2015-07" db="EMBL/GenBank/DDBJ databases">
        <title>The genome of the fungus Escovopsis weberi, a specialized disease agent of ant agriculture.</title>
        <authorList>
            <person name="de Man T.J."/>
            <person name="Stajich J.E."/>
            <person name="Kubicek C.P."/>
            <person name="Chenthamara K."/>
            <person name="Atanasova L."/>
            <person name="Druzhinina I.S."/>
            <person name="Birnbaum S."/>
            <person name="Barribeau S.M."/>
            <person name="Teiling C."/>
            <person name="Suen G."/>
            <person name="Currie C."/>
            <person name="Gerardo N.M."/>
        </authorList>
    </citation>
    <scope>NUCLEOTIDE SEQUENCE [LARGE SCALE GENOMIC DNA]</scope>
</reference>
<sequence>MRAAVIVAAFMAAVPAMAQFDPFCIAACTDLINRCCGHDNGACDTLSSCGANRHSDACTNWGNACSDYCASFVTKTCLNMP</sequence>
<dbReference type="AlphaFoldDB" id="A0A0M8N862"/>